<dbReference type="OrthoDB" id="3204049at2759"/>
<proteinExistence type="predicted"/>
<dbReference type="EMBL" id="CAAKMV010000152">
    <property type="protein sequence ID" value="VIO61219.1"/>
    <property type="molecule type" value="Genomic_DNA"/>
</dbReference>
<gene>
    <name evidence="1" type="ORF">FUG_LOCUS431351</name>
</gene>
<reference evidence="1" key="1">
    <citation type="submission" date="2019-04" db="EMBL/GenBank/DDBJ databases">
        <authorList>
            <person name="Melise S."/>
            <person name="Noan J."/>
            <person name="Okalmin O."/>
        </authorList>
    </citation>
    <scope>NUCLEOTIDE SEQUENCE</scope>
    <source>
        <strain evidence="1">FN9</strain>
    </source>
</reference>
<evidence type="ECO:0000313" key="1">
    <source>
        <dbReference type="EMBL" id="VIO61219.1"/>
    </source>
</evidence>
<name>A0A2H3GJ59_GIBZA</name>
<protein>
    <submittedName>
        <fullName evidence="1">Uncharacterized protein</fullName>
    </submittedName>
</protein>
<sequence>MHLDHKLPWKTIASHFTLARDGSSPNYNLIALGLSTQDAALGHFSRIFIATIEEFSNTETSKINLNQVNGKLFSDDVLNFPEHHFGLGPHDTNSALNNPLDAKHQELKYWKGRASTASEYGTSPEYSASYSTADGDLADAAKMLVITAAVSDNQAIRREALSALCQLSAHVPMSHLRGLSWGHGFGLSLVASEALKLYMLLNLIEAVQSRGAQQVSLLRVKILLCALGNYSLQNYDYPAQNIPHRAFWHSLGITESWADRQADGIRESDEPVVDPLGLGDDEVHQEARLNLKKYLKDCFAILYVYDVFLKQIASEQKRKEFWSYEINRVFLYL</sequence>
<dbReference type="AlphaFoldDB" id="A0A2H3GJ59"/>
<accession>A0A2H3GJ59</accession>
<organism evidence="1">
    <name type="scientific">Gibberella zeae</name>
    <name type="common">Wheat head blight fungus</name>
    <name type="synonym">Fusarium graminearum</name>
    <dbReference type="NCBI Taxonomy" id="5518"/>
    <lineage>
        <taxon>Eukaryota</taxon>
        <taxon>Fungi</taxon>
        <taxon>Dikarya</taxon>
        <taxon>Ascomycota</taxon>
        <taxon>Pezizomycotina</taxon>
        <taxon>Sordariomycetes</taxon>
        <taxon>Hypocreomycetidae</taxon>
        <taxon>Hypocreales</taxon>
        <taxon>Nectriaceae</taxon>
        <taxon>Fusarium</taxon>
    </lineage>
</organism>